<gene>
    <name evidence="1" type="ORF">MXMO3_00647</name>
</gene>
<dbReference type="Pfam" id="PF06042">
    <property type="entry name" value="NTP_transf_6"/>
    <property type="match status" value="1"/>
</dbReference>
<dbReference type="KEGG" id="mmyr:MXMO3_00647"/>
<dbReference type="AlphaFoldDB" id="A0A2R4MAX2"/>
<sequence>MTYLKFADADIDEQAALIFKMCREFGPLYDYFARLRAMDLPDAWIVSGAIYNNVWNYLTERPPMHGVKDVDIFYHDAGATTYDDEDKIINDAEAVFAGMQVPVEVRNQARVHLWYPAHFGFEYPKLDHSREAIDRFACTTHSVGMRLNNKDQFELYAPFGLREIFAFNLVPNYNLPNKETHLNKGERLCALWPELKMEPWADEVPADLVPQPDMSLQFVEHH</sequence>
<dbReference type="PANTHER" id="PTHR39166">
    <property type="entry name" value="BLL1166 PROTEIN"/>
    <property type="match status" value="1"/>
</dbReference>
<name>A0A2R4MAX2_9HYPH</name>
<reference evidence="1 2" key="1">
    <citation type="submission" date="2017-05" db="EMBL/GenBank/DDBJ databases">
        <title>Genome Analysis of Maritalea myrionectae HL2708#5.</title>
        <authorList>
            <consortium name="Cotde Inc.-PKNU"/>
            <person name="Jang D."/>
            <person name="Oh H.-M."/>
        </authorList>
    </citation>
    <scope>NUCLEOTIDE SEQUENCE [LARGE SCALE GENOMIC DNA]</scope>
    <source>
        <strain evidence="1 2">HL2708#5</strain>
    </source>
</reference>
<organism evidence="1 2">
    <name type="scientific">Maritalea myrionectae</name>
    <dbReference type="NCBI Taxonomy" id="454601"/>
    <lineage>
        <taxon>Bacteria</taxon>
        <taxon>Pseudomonadati</taxon>
        <taxon>Pseudomonadota</taxon>
        <taxon>Alphaproteobacteria</taxon>
        <taxon>Hyphomicrobiales</taxon>
        <taxon>Devosiaceae</taxon>
        <taxon>Maritalea</taxon>
    </lineage>
</organism>
<dbReference type="RefSeq" id="WP_117394919.1">
    <property type="nucleotide sequence ID" value="NZ_CP021330.1"/>
</dbReference>
<dbReference type="STRING" id="1122213.GCA_000423365_02150"/>
<dbReference type="Proteomes" id="UP000258927">
    <property type="component" value="Chromosome"/>
</dbReference>
<evidence type="ECO:0000313" key="2">
    <source>
        <dbReference type="Proteomes" id="UP000258927"/>
    </source>
</evidence>
<dbReference type="InterPro" id="IPR009267">
    <property type="entry name" value="NTP_transf_6"/>
</dbReference>
<dbReference type="PANTHER" id="PTHR39166:SF1">
    <property type="entry name" value="BLL1166 PROTEIN"/>
    <property type="match status" value="1"/>
</dbReference>
<accession>A0A2R4MAX2</accession>
<protein>
    <recommendedName>
        <fullName evidence="3">Nucleotidyltransferase family protein</fullName>
    </recommendedName>
</protein>
<keyword evidence="2" id="KW-1185">Reference proteome</keyword>
<evidence type="ECO:0000313" key="1">
    <source>
        <dbReference type="EMBL" id="AVX03181.1"/>
    </source>
</evidence>
<proteinExistence type="predicted"/>
<dbReference type="EMBL" id="CP021330">
    <property type="protein sequence ID" value="AVX03181.1"/>
    <property type="molecule type" value="Genomic_DNA"/>
</dbReference>
<evidence type="ECO:0008006" key="3">
    <source>
        <dbReference type="Google" id="ProtNLM"/>
    </source>
</evidence>